<evidence type="ECO:0000313" key="7">
    <source>
        <dbReference type="EMBL" id="VDO75381.1"/>
    </source>
</evidence>
<evidence type="ECO:0000256" key="2">
    <source>
        <dbReference type="ARBA" id="ARBA00022737"/>
    </source>
</evidence>
<dbReference type="OrthoDB" id="10014897at2759"/>
<dbReference type="Proteomes" id="UP000050761">
    <property type="component" value="Unassembled WGS sequence"/>
</dbReference>
<dbReference type="SMART" id="SM00355">
    <property type="entry name" value="ZnF_C2H2"/>
    <property type="match status" value="4"/>
</dbReference>
<evidence type="ECO:0000259" key="6">
    <source>
        <dbReference type="PROSITE" id="PS50157"/>
    </source>
</evidence>
<sequence>MAISPICRADTCAACQAPLNSIEDFEKHTRSHVFDLYMRCAVCSQSIRNESQLALHCQFHMQKRSDVEEGEQTCGICRKVFSSPSALLSHCRTHSDSQRRCPLCGLSFNTASRFENHVRKHASTTNCICQICGDGFASRVVHDNDTLKVQEAIDAVAEWLTVWKLPPSFEKTQVFHLAERNCKTPYQIKGVVLKKVEKIRDLGF</sequence>
<feature type="domain" description="C2H2-type" evidence="6">
    <location>
        <begin position="99"/>
        <end position="126"/>
    </location>
</feature>
<dbReference type="PRINTS" id="PR01345">
    <property type="entry name" value="CERVTRCPTASE"/>
</dbReference>
<accession>A0A3P7XLT0</accession>
<keyword evidence="2" id="KW-0677">Repeat</keyword>
<dbReference type="PANTHER" id="PTHR24379">
    <property type="entry name" value="KRAB AND ZINC FINGER DOMAIN-CONTAINING"/>
    <property type="match status" value="1"/>
</dbReference>
<keyword evidence="8" id="KW-1185">Reference proteome</keyword>
<protein>
    <submittedName>
        <fullName evidence="9">C2H2-type domain-containing protein</fullName>
    </submittedName>
</protein>
<dbReference type="Gene3D" id="3.30.160.60">
    <property type="entry name" value="Classic Zinc Finger"/>
    <property type="match status" value="2"/>
</dbReference>
<dbReference type="PROSITE" id="PS00028">
    <property type="entry name" value="ZINC_FINGER_C2H2_1"/>
    <property type="match status" value="3"/>
</dbReference>
<keyword evidence="1" id="KW-0479">Metal-binding</keyword>
<evidence type="ECO:0000313" key="8">
    <source>
        <dbReference type="Proteomes" id="UP000050761"/>
    </source>
</evidence>
<dbReference type="SUPFAM" id="SSF57667">
    <property type="entry name" value="beta-beta-alpha zinc fingers"/>
    <property type="match status" value="1"/>
</dbReference>
<feature type="domain" description="C2H2-type" evidence="6">
    <location>
        <begin position="38"/>
        <end position="65"/>
    </location>
</feature>
<evidence type="ECO:0000256" key="1">
    <source>
        <dbReference type="ARBA" id="ARBA00022723"/>
    </source>
</evidence>
<dbReference type="AlphaFoldDB" id="A0A3P7XLT0"/>
<dbReference type="EMBL" id="UZAH01026086">
    <property type="protein sequence ID" value="VDO75381.1"/>
    <property type="molecule type" value="Genomic_DNA"/>
</dbReference>
<reference evidence="7 8" key="1">
    <citation type="submission" date="2018-11" db="EMBL/GenBank/DDBJ databases">
        <authorList>
            <consortium name="Pathogen Informatics"/>
        </authorList>
    </citation>
    <scope>NUCLEOTIDE SEQUENCE [LARGE SCALE GENOMIC DNA]</scope>
</reference>
<dbReference type="GO" id="GO:0008270">
    <property type="term" value="F:zinc ion binding"/>
    <property type="evidence" value="ECO:0007669"/>
    <property type="project" value="UniProtKB-KW"/>
</dbReference>
<keyword evidence="4" id="KW-0862">Zinc</keyword>
<gene>
    <name evidence="7" type="ORF">HPBE_LOCUS8204</name>
</gene>
<dbReference type="PANTHER" id="PTHR24379:SF121">
    <property type="entry name" value="C2H2-TYPE DOMAIN-CONTAINING PROTEIN"/>
    <property type="match status" value="1"/>
</dbReference>
<reference evidence="9" key="2">
    <citation type="submission" date="2019-09" db="UniProtKB">
        <authorList>
            <consortium name="WormBaseParasite"/>
        </authorList>
    </citation>
    <scope>IDENTIFICATION</scope>
</reference>
<proteinExistence type="predicted"/>
<keyword evidence="3 5" id="KW-0863">Zinc-finger</keyword>
<evidence type="ECO:0000256" key="4">
    <source>
        <dbReference type="ARBA" id="ARBA00022833"/>
    </source>
</evidence>
<dbReference type="PROSITE" id="PS50157">
    <property type="entry name" value="ZINC_FINGER_C2H2_2"/>
    <property type="match status" value="3"/>
</dbReference>
<evidence type="ECO:0000256" key="3">
    <source>
        <dbReference type="ARBA" id="ARBA00022771"/>
    </source>
</evidence>
<dbReference type="Pfam" id="PF13894">
    <property type="entry name" value="zf-C2H2_4"/>
    <property type="match status" value="2"/>
</dbReference>
<evidence type="ECO:0000256" key="5">
    <source>
        <dbReference type="PROSITE-ProRule" id="PRU00042"/>
    </source>
</evidence>
<name>A0A3P7XLT0_HELPZ</name>
<organism evidence="7">
    <name type="scientific">Heligmosomoides polygyrus</name>
    <name type="common">Parasitic roundworm</name>
    <dbReference type="NCBI Taxonomy" id="6339"/>
    <lineage>
        <taxon>Eukaryota</taxon>
        <taxon>Metazoa</taxon>
        <taxon>Ecdysozoa</taxon>
        <taxon>Nematoda</taxon>
        <taxon>Chromadorea</taxon>
        <taxon>Rhabditida</taxon>
        <taxon>Rhabditina</taxon>
        <taxon>Rhabditomorpha</taxon>
        <taxon>Strongyloidea</taxon>
        <taxon>Heligmosomidae</taxon>
        <taxon>Heligmosomoides</taxon>
    </lineage>
</organism>
<evidence type="ECO:0000313" key="9">
    <source>
        <dbReference type="WBParaSite" id="HPBE_0000820301-mRNA-1"/>
    </source>
</evidence>
<dbReference type="InterPro" id="IPR013087">
    <property type="entry name" value="Znf_C2H2_type"/>
</dbReference>
<dbReference type="InterPro" id="IPR036236">
    <property type="entry name" value="Znf_C2H2_sf"/>
</dbReference>
<feature type="domain" description="C2H2-type" evidence="6">
    <location>
        <begin position="72"/>
        <end position="99"/>
    </location>
</feature>
<dbReference type="WBParaSite" id="HPBE_0000820301-mRNA-1">
    <property type="protein sequence ID" value="HPBE_0000820301-mRNA-1"/>
    <property type="gene ID" value="HPBE_0000820301"/>
</dbReference>